<reference evidence="1" key="1">
    <citation type="submission" date="2021-10" db="EMBL/GenBank/DDBJ databases">
        <title>Tropical sea cucumber genome reveals ecological adaptation and Cuvierian tubules defense mechanism.</title>
        <authorList>
            <person name="Chen T."/>
        </authorList>
    </citation>
    <scope>NUCLEOTIDE SEQUENCE</scope>
    <source>
        <strain evidence="1">Nanhai2018</strain>
        <tissue evidence="1">Muscle</tissue>
    </source>
</reference>
<evidence type="ECO:0000313" key="1">
    <source>
        <dbReference type="EMBL" id="KAJ8048443.1"/>
    </source>
</evidence>
<dbReference type="EMBL" id="JAIZAY010000001">
    <property type="protein sequence ID" value="KAJ8048443.1"/>
    <property type="molecule type" value="Genomic_DNA"/>
</dbReference>
<accession>A0A9Q1CPE6</accession>
<proteinExistence type="predicted"/>
<dbReference type="Proteomes" id="UP001152320">
    <property type="component" value="Chromosome 1"/>
</dbReference>
<comment type="caution">
    <text evidence="1">The sequence shown here is derived from an EMBL/GenBank/DDBJ whole genome shotgun (WGS) entry which is preliminary data.</text>
</comment>
<sequence length="53" mass="6056">MPPNHDSLVKHILRANYQSAVYKQTLTQFQVLPSPVGNGWKMDDNALAIDWMD</sequence>
<keyword evidence="2" id="KW-1185">Reference proteome</keyword>
<organism evidence="1 2">
    <name type="scientific">Holothuria leucospilota</name>
    <name type="common">Black long sea cucumber</name>
    <name type="synonym">Mertensiothuria leucospilota</name>
    <dbReference type="NCBI Taxonomy" id="206669"/>
    <lineage>
        <taxon>Eukaryota</taxon>
        <taxon>Metazoa</taxon>
        <taxon>Echinodermata</taxon>
        <taxon>Eleutherozoa</taxon>
        <taxon>Echinozoa</taxon>
        <taxon>Holothuroidea</taxon>
        <taxon>Aspidochirotacea</taxon>
        <taxon>Aspidochirotida</taxon>
        <taxon>Holothuriidae</taxon>
        <taxon>Holothuria</taxon>
    </lineage>
</organism>
<gene>
    <name evidence="1" type="ORF">HOLleu_00767</name>
</gene>
<protein>
    <submittedName>
        <fullName evidence="1">Uncharacterized protein</fullName>
    </submittedName>
</protein>
<evidence type="ECO:0000313" key="2">
    <source>
        <dbReference type="Proteomes" id="UP001152320"/>
    </source>
</evidence>
<name>A0A9Q1CPE6_HOLLE</name>
<dbReference type="OrthoDB" id="7327516at2759"/>
<dbReference type="AlphaFoldDB" id="A0A9Q1CPE6"/>